<dbReference type="SUPFAM" id="SSF64484">
    <property type="entry name" value="beta and beta-prime subunits of DNA dependent RNA-polymerase"/>
    <property type="match status" value="1"/>
</dbReference>
<gene>
    <name evidence="7" type="ORF">PHYPA_015086</name>
</gene>
<dbReference type="Pfam" id="PF04998">
    <property type="entry name" value="RNA_pol_Rpb1_5"/>
    <property type="match status" value="1"/>
</dbReference>
<keyword evidence="2" id="KW-0240">DNA-directed RNA polymerase</keyword>
<sequence>MTKLLTFCTIKNIIKSIFISKGRQDTLMFLGSLQRIVDCWLLGEGLSIGYDDCINKILPGDRALAWCSPYDSSLQGQGFINSSYFQGLNPIEYFFYCQGDREGLVNIGVNTSDAGYIQRCISKSMQDVTI</sequence>
<dbReference type="GO" id="GO:0000428">
    <property type="term" value="C:DNA-directed RNA polymerase complex"/>
    <property type="evidence" value="ECO:0007669"/>
    <property type="project" value="UniProtKB-KW"/>
</dbReference>
<dbReference type="InterPro" id="IPR045867">
    <property type="entry name" value="DNA-dir_RpoC_beta_prime"/>
</dbReference>
<evidence type="ECO:0000256" key="3">
    <source>
        <dbReference type="ARBA" id="ARBA00022679"/>
    </source>
</evidence>
<dbReference type="Gramene" id="Pp3c11_15740V3.1">
    <property type="protein sequence ID" value="Pp3c11_15740V3.1"/>
    <property type="gene ID" value="Pp3c11_15740"/>
</dbReference>
<name>A0A2K1JUW8_PHYPA</name>
<dbReference type="EC" id="2.7.7.6" evidence="1"/>
<reference evidence="7 9" key="1">
    <citation type="journal article" date="2008" name="Science">
        <title>The Physcomitrella genome reveals evolutionary insights into the conquest of land by plants.</title>
        <authorList>
            <person name="Rensing S."/>
            <person name="Lang D."/>
            <person name="Zimmer A."/>
            <person name="Terry A."/>
            <person name="Salamov A."/>
            <person name="Shapiro H."/>
            <person name="Nishiyama T."/>
            <person name="Perroud P.-F."/>
            <person name="Lindquist E."/>
            <person name="Kamisugi Y."/>
            <person name="Tanahashi T."/>
            <person name="Sakakibara K."/>
            <person name="Fujita T."/>
            <person name="Oishi K."/>
            <person name="Shin-I T."/>
            <person name="Kuroki Y."/>
            <person name="Toyoda A."/>
            <person name="Suzuki Y."/>
            <person name="Hashimoto A."/>
            <person name="Yamaguchi K."/>
            <person name="Sugano A."/>
            <person name="Kohara Y."/>
            <person name="Fujiyama A."/>
            <person name="Anterola A."/>
            <person name="Aoki S."/>
            <person name="Ashton N."/>
            <person name="Barbazuk W.B."/>
            <person name="Barker E."/>
            <person name="Bennetzen J."/>
            <person name="Bezanilla M."/>
            <person name="Blankenship R."/>
            <person name="Cho S.H."/>
            <person name="Dutcher S."/>
            <person name="Estelle M."/>
            <person name="Fawcett J.A."/>
            <person name="Gundlach H."/>
            <person name="Hanada K."/>
            <person name="Heyl A."/>
            <person name="Hicks K.A."/>
            <person name="Hugh J."/>
            <person name="Lohr M."/>
            <person name="Mayer K."/>
            <person name="Melkozernov A."/>
            <person name="Murata T."/>
            <person name="Nelson D."/>
            <person name="Pils B."/>
            <person name="Prigge M."/>
            <person name="Reiss B."/>
            <person name="Renner T."/>
            <person name="Rombauts S."/>
            <person name="Rushton P."/>
            <person name="Sanderfoot A."/>
            <person name="Schween G."/>
            <person name="Shiu S.-H."/>
            <person name="Stueber K."/>
            <person name="Theodoulou F.L."/>
            <person name="Tu H."/>
            <person name="Van de Peer Y."/>
            <person name="Verrier P.J."/>
            <person name="Waters E."/>
            <person name="Wood A."/>
            <person name="Yang L."/>
            <person name="Cove D."/>
            <person name="Cuming A."/>
            <person name="Hasebe M."/>
            <person name="Lucas S."/>
            <person name="Mishler D.B."/>
            <person name="Reski R."/>
            <person name="Grigoriev I."/>
            <person name="Quatrano R.S."/>
            <person name="Boore J.L."/>
        </authorList>
    </citation>
    <scope>NUCLEOTIDE SEQUENCE [LARGE SCALE GENOMIC DNA]</scope>
    <source>
        <strain evidence="8 9">cv. Gransden 2004</strain>
    </source>
</reference>
<organism evidence="7">
    <name type="scientific">Physcomitrium patens</name>
    <name type="common">Spreading-leaved earth moss</name>
    <name type="synonym">Physcomitrella patens</name>
    <dbReference type="NCBI Taxonomy" id="3218"/>
    <lineage>
        <taxon>Eukaryota</taxon>
        <taxon>Viridiplantae</taxon>
        <taxon>Streptophyta</taxon>
        <taxon>Embryophyta</taxon>
        <taxon>Bryophyta</taxon>
        <taxon>Bryophytina</taxon>
        <taxon>Bryopsida</taxon>
        <taxon>Funariidae</taxon>
        <taxon>Funariales</taxon>
        <taxon>Funariaceae</taxon>
        <taxon>Physcomitrium</taxon>
    </lineage>
</organism>
<evidence type="ECO:0000256" key="5">
    <source>
        <dbReference type="ARBA" id="ARBA00023163"/>
    </source>
</evidence>
<protein>
    <recommendedName>
        <fullName evidence="1">DNA-directed RNA polymerase</fullName>
        <ecNumber evidence="1">2.7.7.6</ecNumber>
    </recommendedName>
</protein>
<dbReference type="EnsemblPlants" id="Pp3c11_15740V3.1">
    <property type="protein sequence ID" value="Pp3c11_15740V3.1"/>
    <property type="gene ID" value="Pp3c11_15740"/>
</dbReference>
<dbReference type="Proteomes" id="UP000006727">
    <property type="component" value="Chromosome 11"/>
</dbReference>
<evidence type="ECO:0000313" key="7">
    <source>
        <dbReference type="EMBL" id="PNR45315.1"/>
    </source>
</evidence>
<keyword evidence="9" id="KW-1185">Reference proteome</keyword>
<reference evidence="8" key="3">
    <citation type="submission" date="2020-12" db="UniProtKB">
        <authorList>
            <consortium name="EnsemblPlants"/>
        </authorList>
    </citation>
    <scope>IDENTIFICATION</scope>
</reference>
<dbReference type="AlphaFoldDB" id="A0A2K1JUW8"/>
<evidence type="ECO:0000256" key="4">
    <source>
        <dbReference type="ARBA" id="ARBA00022695"/>
    </source>
</evidence>
<feature type="domain" description="RNA polymerase Rpb1" evidence="6">
    <location>
        <begin position="87"/>
        <end position="130"/>
    </location>
</feature>
<reference evidence="7 9" key="2">
    <citation type="journal article" date="2018" name="Plant J.">
        <title>The Physcomitrella patens chromosome-scale assembly reveals moss genome structure and evolution.</title>
        <authorList>
            <person name="Lang D."/>
            <person name="Ullrich K.K."/>
            <person name="Murat F."/>
            <person name="Fuchs J."/>
            <person name="Jenkins J."/>
            <person name="Haas F.B."/>
            <person name="Piednoel M."/>
            <person name="Gundlach H."/>
            <person name="Van Bel M."/>
            <person name="Meyberg R."/>
            <person name="Vives C."/>
            <person name="Morata J."/>
            <person name="Symeonidi A."/>
            <person name="Hiss M."/>
            <person name="Muchero W."/>
            <person name="Kamisugi Y."/>
            <person name="Saleh O."/>
            <person name="Blanc G."/>
            <person name="Decker E.L."/>
            <person name="van Gessel N."/>
            <person name="Grimwood J."/>
            <person name="Hayes R.D."/>
            <person name="Graham S.W."/>
            <person name="Gunter L.E."/>
            <person name="McDaniel S.F."/>
            <person name="Hoernstein S.N.W."/>
            <person name="Larsson A."/>
            <person name="Li F.W."/>
            <person name="Perroud P.F."/>
            <person name="Phillips J."/>
            <person name="Ranjan P."/>
            <person name="Rokshar D.S."/>
            <person name="Rothfels C.J."/>
            <person name="Schneider L."/>
            <person name="Shu S."/>
            <person name="Stevenson D.W."/>
            <person name="Thummler F."/>
            <person name="Tillich M."/>
            <person name="Villarreal Aguilar J.C."/>
            <person name="Widiez T."/>
            <person name="Wong G.K."/>
            <person name="Wymore A."/>
            <person name="Zhang Y."/>
            <person name="Zimmer A.D."/>
            <person name="Quatrano R.S."/>
            <person name="Mayer K.F.X."/>
            <person name="Goodstein D."/>
            <person name="Casacuberta J.M."/>
            <person name="Vandepoele K."/>
            <person name="Reski R."/>
            <person name="Cuming A.C."/>
            <person name="Tuskan G.A."/>
            <person name="Maumus F."/>
            <person name="Salse J."/>
            <person name="Schmutz J."/>
            <person name="Rensing S.A."/>
        </authorList>
    </citation>
    <scope>NUCLEOTIDE SEQUENCE [LARGE SCALE GENOMIC DNA]</scope>
    <source>
        <strain evidence="8 9">cv. Gransden 2004</strain>
    </source>
</reference>
<evidence type="ECO:0000259" key="6">
    <source>
        <dbReference type="Pfam" id="PF04998"/>
    </source>
</evidence>
<dbReference type="InParanoid" id="A0A2K1JUW8"/>
<evidence type="ECO:0000313" key="8">
    <source>
        <dbReference type="EnsemblPlants" id="Pp3c11_15740V3.1"/>
    </source>
</evidence>
<dbReference type="PANTHER" id="PTHR19376:SF69">
    <property type="entry name" value="DNA-DIRECTED RNA POLYMERASE"/>
    <property type="match status" value="1"/>
</dbReference>
<dbReference type="Gene3D" id="6.10.250.2940">
    <property type="match status" value="1"/>
</dbReference>
<dbReference type="InterPro" id="IPR007081">
    <property type="entry name" value="RNA_pol_Rpb1_5"/>
</dbReference>
<evidence type="ECO:0000256" key="1">
    <source>
        <dbReference type="ARBA" id="ARBA00012418"/>
    </source>
</evidence>
<keyword evidence="4" id="KW-0548">Nucleotidyltransferase</keyword>
<evidence type="ECO:0000313" key="9">
    <source>
        <dbReference type="Proteomes" id="UP000006727"/>
    </source>
</evidence>
<keyword evidence="5" id="KW-0804">Transcription</keyword>
<dbReference type="GO" id="GO:0003677">
    <property type="term" value="F:DNA binding"/>
    <property type="evidence" value="ECO:0007669"/>
    <property type="project" value="InterPro"/>
</dbReference>
<keyword evidence="3" id="KW-0808">Transferase</keyword>
<accession>A0A2K1JUW8</accession>
<dbReference type="GO" id="GO:0003899">
    <property type="term" value="F:DNA-directed RNA polymerase activity"/>
    <property type="evidence" value="ECO:0007669"/>
    <property type="project" value="UniProtKB-EC"/>
</dbReference>
<dbReference type="GO" id="GO:0006351">
    <property type="term" value="P:DNA-templated transcription"/>
    <property type="evidence" value="ECO:0007669"/>
    <property type="project" value="InterPro"/>
</dbReference>
<dbReference type="EMBL" id="ABEU02000011">
    <property type="protein sequence ID" value="PNR45315.1"/>
    <property type="molecule type" value="Genomic_DNA"/>
</dbReference>
<dbReference type="STRING" id="3218.A0A2K1JUW8"/>
<evidence type="ECO:0000256" key="2">
    <source>
        <dbReference type="ARBA" id="ARBA00022478"/>
    </source>
</evidence>
<proteinExistence type="predicted"/>
<dbReference type="PANTHER" id="PTHR19376">
    <property type="entry name" value="DNA-DIRECTED RNA POLYMERASE"/>
    <property type="match status" value="1"/>
</dbReference>